<dbReference type="InterPro" id="IPR003339">
    <property type="entry name" value="ABC/ECF_trnsptr_transmembrane"/>
</dbReference>
<dbReference type="RefSeq" id="WP_152150893.1">
    <property type="nucleotide sequence ID" value="NZ_WEIO01000004.1"/>
</dbReference>
<evidence type="ECO:0000256" key="2">
    <source>
        <dbReference type="ARBA" id="ARBA00022692"/>
    </source>
</evidence>
<dbReference type="AlphaFoldDB" id="A0A6I1FFV1"/>
<evidence type="ECO:0000256" key="3">
    <source>
        <dbReference type="ARBA" id="ARBA00022989"/>
    </source>
</evidence>
<keyword evidence="3 5" id="KW-1133">Transmembrane helix</keyword>
<dbReference type="EMBL" id="WEIO01000004">
    <property type="protein sequence ID" value="KAB7707033.1"/>
    <property type="molecule type" value="Genomic_DNA"/>
</dbReference>
<feature type="transmembrane region" description="Helical" evidence="5">
    <location>
        <begin position="53"/>
        <end position="74"/>
    </location>
</feature>
<evidence type="ECO:0000256" key="4">
    <source>
        <dbReference type="ARBA" id="ARBA00023136"/>
    </source>
</evidence>
<comment type="subcellular location">
    <subcellularLocation>
        <location evidence="1">Membrane</location>
        <topology evidence="1">Multi-pass membrane protein</topology>
    </subcellularLocation>
</comment>
<reference evidence="6 7" key="1">
    <citation type="submission" date="2019-10" db="EMBL/GenBank/DDBJ databases">
        <title>Bacillus aerolatum sp. nov., isolated from bioaerosol of sport playgrounds.</title>
        <authorList>
            <person name="Chen P."/>
            <person name="Zhang G."/>
        </authorList>
    </citation>
    <scope>NUCLEOTIDE SEQUENCE [LARGE SCALE GENOMIC DNA]</scope>
    <source>
        <strain evidence="6 7">CX253</strain>
    </source>
</reference>
<comment type="caution">
    <text evidence="6">The sequence shown here is derived from an EMBL/GenBank/DDBJ whole genome shotgun (WGS) entry which is preliminary data.</text>
</comment>
<dbReference type="CDD" id="cd16914">
    <property type="entry name" value="EcfT"/>
    <property type="match status" value="1"/>
</dbReference>
<proteinExistence type="predicted"/>
<gene>
    <name evidence="6" type="ORF">F9802_08410</name>
</gene>
<feature type="transmembrane region" description="Helical" evidence="5">
    <location>
        <begin position="9"/>
        <end position="26"/>
    </location>
</feature>
<evidence type="ECO:0000256" key="5">
    <source>
        <dbReference type="SAM" id="Phobius"/>
    </source>
</evidence>
<sequence length="260" mass="29220">MRLHKLNPSIKALTVILLVFLLSFVFDPVTPLLYWLFIVVVTFSLGKVETRKWLLIFVPFLVVALGYVWTTAVFSNPPAGTELVTYWTIGPVEITNYGLSTGLALGLRVLCFAGLSLLFILTTDPVKFILSLVQQCKLPPKLAYGLLAGYRFLPLLTEEVKIIRHAHKVRGANRETGLKGKLFALKRYAIPLLASAIRKAERAAIAMESKGFTGGRSRTYYHQIHIQKQDWLFFGLMIGLFFLCVFVSMQLGTFRGYGDI</sequence>
<feature type="transmembrane region" description="Helical" evidence="5">
    <location>
        <begin position="231"/>
        <end position="251"/>
    </location>
</feature>
<dbReference type="Pfam" id="PF02361">
    <property type="entry name" value="CbiQ"/>
    <property type="match status" value="1"/>
</dbReference>
<accession>A0A6I1FFV1</accession>
<evidence type="ECO:0000313" key="6">
    <source>
        <dbReference type="EMBL" id="KAB7707033.1"/>
    </source>
</evidence>
<dbReference type="PANTHER" id="PTHR33514">
    <property type="entry name" value="PROTEIN ABCI12, CHLOROPLASTIC"/>
    <property type="match status" value="1"/>
</dbReference>
<feature type="transmembrane region" description="Helical" evidence="5">
    <location>
        <begin position="94"/>
        <end position="121"/>
    </location>
</feature>
<name>A0A6I1FFV1_9BACI</name>
<evidence type="ECO:0000313" key="7">
    <source>
        <dbReference type="Proteomes" id="UP000429595"/>
    </source>
</evidence>
<dbReference type="GO" id="GO:0005886">
    <property type="term" value="C:plasma membrane"/>
    <property type="evidence" value="ECO:0007669"/>
    <property type="project" value="TreeGrafter"/>
</dbReference>
<evidence type="ECO:0000256" key="1">
    <source>
        <dbReference type="ARBA" id="ARBA00004141"/>
    </source>
</evidence>
<keyword evidence="2 5" id="KW-0812">Transmembrane</keyword>
<keyword evidence="7" id="KW-1185">Reference proteome</keyword>
<protein>
    <submittedName>
        <fullName evidence="6">Thiamine permease</fullName>
    </submittedName>
</protein>
<organism evidence="6 7">
    <name type="scientific">Bacillus aerolatus</name>
    <dbReference type="NCBI Taxonomy" id="2653354"/>
    <lineage>
        <taxon>Bacteria</taxon>
        <taxon>Bacillati</taxon>
        <taxon>Bacillota</taxon>
        <taxon>Bacilli</taxon>
        <taxon>Bacillales</taxon>
        <taxon>Bacillaceae</taxon>
        <taxon>Bacillus</taxon>
    </lineage>
</organism>
<keyword evidence="4 5" id="KW-0472">Membrane</keyword>
<dbReference type="Proteomes" id="UP000429595">
    <property type="component" value="Unassembled WGS sequence"/>
</dbReference>
<dbReference type="PANTHER" id="PTHR33514:SF13">
    <property type="entry name" value="PROTEIN ABCI12, CHLOROPLASTIC"/>
    <property type="match status" value="1"/>
</dbReference>